<protein>
    <submittedName>
        <fullName evidence="2">Uncharacterized protein</fullName>
    </submittedName>
</protein>
<sequence>MMEDLNYLLKREQEELLRARIAHGPAARRAHQRLAEGYAGRIRRHPHPYRSRRPDGSASFNPFPLDVEGGAA</sequence>
<dbReference type="AlphaFoldDB" id="A0A1L5BPA2"/>
<reference evidence="2 3" key="1">
    <citation type="journal article" date="2012" name="J. Bacteriol.">
        <title>Genome sequence of Sphingobium indicum B90A, a hexachlorocyclohexane-degrading bacterium.</title>
        <authorList>
            <person name="Anand S."/>
            <person name="Sangwan N."/>
            <person name="Lata P."/>
            <person name="Kaur J."/>
            <person name="Dua A."/>
            <person name="Singh A.K."/>
            <person name="Verma M."/>
            <person name="Kaur J."/>
            <person name="Khurana J.P."/>
            <person name="Khurana P."/>
            <person name="Mathur S."/>
            <person name="Lal R."/>
        </authorList>
    </citation>
    <scope>NUCLEOTIDE SEQUENCE [LARGE SCALE GENOMIC DNA]</scope>
    <source>
        <strain evidence="3">DSM 16412 / CCM 7286 / MTCC 6364 / B90A</strain>
    </source>
</reference>
<gene>
    <name evidence="2" type="ORF">SIDU_09295</name>
</gene>
<name>A0A1L5BPA2_SPHIB</name>
<dbReference type="EMBL" id="CP013070">
    <property type="protein sequence ID" value="APL94686.1"/>
    <property type="molecule type" value="Genomic_DNA"/>
</dbReference>
<dbReference type="KEGG" id="sinb:SIDU_09295"/>
<proteinExistence type="predicted"/>
<accession>A0A1L5BPA2</accession>
<evidence type="ECO:0000313" key="2">
    <source>
        <dbReference type="EMBL" id="APL94686.1"/>
    </source>
</evidence>
<evidence type="ECO:0000313" key="3">
    <source>
        <dbReference type="Proteomes" id="UP000004550"/>
    </source>
</evidence>
<dbReference type="RefSeq" id="WP_007686348.1">
    <property type="nucleotide sequence ID" value="NZ_CP013070.1"/>
</dbReference>
<evidence type="ECO:0000256" key="1">
    <source>
        <dbReference type="SAM" id="MobiDB-lite"/>
    </source>
</evidence>
<dbReference type="Proteomes" id="UP000004550">
    <property type="component" value="Chromosome"/>
</dbReference>
<organism evidence="2 3">
    <name type="scientific">Sphingobium indicum (strain DSM 16412 / CCM 7286 / MTCC 6364 / B90A)</name>
    <dbReference type="NCBI Taxonomy" id="861109"/>
    <lineage>
        <taxon>Bacteria</taxon>
        <taxon>Pseudomonadati</taxon>
        <taxon>Pseudomonadota</taxon>
        <taxon>Alphaproteobacteria</taxon>
        <taxon>Sphingomonadales</taxon>
        <taxon>Sphingomonadaceae</taxon>
        <taxon>Sphingobium</taxon>
    </lineage>
</organism>
<feature type="compositionally biased region" description="Basic residues" evidence="1">
    <location>
        <begin position="41"/>
        <end position="51"/>
    </location>
</feature>
<feature type="region of interest" description="Disordered" evidence="1">
    <location>
        <begin position="34"/>
        <end position="72"/>
    </location>
</feature>